<dbReference type="GeneID" id="5845665"/>
<proteinExistence type="predicted"/>
<dbReference type="Proteomes" id="UP000203890">
    <property type="component" value="Segment"/>
</dbReference>
<evidence type="ECO:0000313" key="2">
    <source>
        <dbReference type="Proteomes" id="UP000203890"/>
    </source>
</evidence>
<protein>
    <submittedName>
        <fullName evidence="1">Uncharacterized protein</fullName>
    </submittedName>
</protein>
<dbReference type="KEGG" id="vg:5845665"/>
<keyword evidence="2" id="KW-1185">Reference proteome</keyword>
<dbReference type="EMBL" id="EU304328">
    <property type="protein sequence ID" value="ABY27939.1"/>
    <property type="molecule type" value="Genomic_DNA"/>
</dbReference>
<name>A9YW56_9PHYC</name>
<sequence length="162" mass="18938">MTSFVKSAKAVYDVESDLEYVEIAYERFVRGKGYETYKDYINTKPLADWVVLTSKTQSIPYEKFLDTMCEKTLEVRQKMAELAIQNILADKRSVHTYIRTAHASTILDPTFQPPWINVKSAWQREFIKKFCEDTLADLVQRTTHASRLEYFFSVLSSIELEQ</sequence>
<dbReference type="OrthoDB" id="12121at10239"/>
<evidence type="ECO:0000313" key="1">
    <source>
        <dbReference type="EMBL" id="ABY27939.1"/>
    </source>
</evidence>
<accession>A9YW56</accession>
<reference evidence="1 2" key="1">
    <citation type="journal article" date="2008" name="PLoS ONE">
        <title>Life-cycle and genome of OtV5, a large DNA virus of the pelagic marine unicellular green alga Ostreococcus tauri.</title>
        <authorList>
            <person name="Derelle E."/>
            <person name="Ferraz C."/>
            <person name="Escande M.L."/>
            <person name="Eychenie S."/>
            <person name="Cooke R."/>
            <person name="Piganeau G."/>
            <person name="Desdevises Y."/>
            <person name="Bellec L."/>
            <person name="Moreau H."/>
            <person name="Grimsley N."/>
        </authorList>
    </citation>
    <scope>NUCLEOTIDE SEQUENCE [LARGE SCALE GENOMIC DNA]</scope>
    <source>
        <strain evidence="1 2">OtV5</strain>
    </source>
</reference>
<organism evidence="1 2">
    <name type="scientific">Ostreococcus tauri virus OtV5</name>
    <dbReference type="NCBI Taxonomy" id="1785753"/>
    <lineage>
        <taxon>Viruses</taxon>
        <taxon>Varidnaviria</taxon>
        <taxon>Bamfordvirae</taxon>
        <taxon>Nucleocytoviricota</taxon>
        <taxon>Megaviricetes</taxon>
        <taxon>Algavirales</taxon>
        <taxon>Phycodnaviridae</taxon>
        <taxon>Prasinovirus</taxon>
        <taxon>Prasinovirus ostreotauri</taxon>
    </lineage>
</organism>
<dbReference type="RefSeq" id="YP_001648235.1">
    <property type="nucleotide sequence ID" value="NC_010191.2"/>
</dbReference>
<gene>
    <name evidence="1" type="ORF">OtV5_142c</name>
</gene>